<reference evidence="1 2" key="1">
    <citation type="submission" date="2022-10" db="EMBL/GenBank/DDBJ databases">
        <title>Complete genome sequence of Exiguobacterium profundum TSS-3 isolated from an extremely saline-alkaline spring located in Ixtapa, Chiapas-Mexico.</title>
        <authorList>
            <person name="Rincon-Rosales R."/>
            <person name="Rogel M.A."/>
            <person name="Rincon-Molina C.I."/>
            <person name="Guerrero G."/>
            <person name="Manzano-Gomez L.A."/>
            <person name="Lopez-Lopez A."/>
            <person name="Rincon Molina F.A."/>
            <person name="Martinez-Romero E."/>
        </authorList>
    </citation>
    <scope>NUCLEOTIDE SEQUENCE [LARGE SCALE GENOMIC DNA]</scope>
    <source>
        <strain evidence="1 2">TSS-3</strain>
    </source>
</reference>
<gene>
    <name evidence="1" type="ORF">OE059_14560</name>
</gene>
<evidence type="ECO:0000313" key="1">
    <source>
        <dbReference type="EMBL" id="WED55217.1"/>
    </source>
</evidence>
<organism evidence="1 2">
    <name type="scientific">Exiguobacterium profundum</name>
    <dbReference type="NCBI Taxonomy" id="307643"/>
    <lineage>
        <taxon>Bacteria</taxon>
        <taxon>Bacillati</taxon>
        <taxon>Bacillota</taxon>
        <taxon>Bacilli</taxon>
        <taxon>Bacillales</taxon>
        <taxon>Bacillales Family XII. Incertae Sedis</taxon>
        <taxon>Exiguobacterium</taxon>
    </lineage>
</organism>
<protein>
    <recommendedName>
        <fullName evidence="3">ATP-binding protein</fullName>
    </recommendedName>
</protein>
<keyword evidence="2" id="KW-1185">Reference proteome</keyword>
<proteinExistence type="predicted"/>
<accession>A0ABY8B2Q4</accession>
<evidence type="ECO:0000313" key="2">
    <source>
        <dbReference type="Proteomes" id="UP001219957"/>
    </source>
</evidence>
<dbReference type="InterPro" id="IPR027417">
    <property type="entry name" value="P-loop_NTPase"/>
</dbReference>
<dbReference type="RefSeq" id="WP_275060168.1">
    <property type="nucleotide sequence ID" value="NZ_CP109617.1"/>
</dbReference>
<dbReference type="Proteomes" id="UP001219957">
    <property type="component" value="Chromosome"/>
</dbReference>
<sequence>MGRLWLIEGLPGSRKSTFAERLQDKQNGKFYSEVDASHPVDVHDVYWVEEKPSTGRILDEIEKGWLVRYDGDEERIGTDVYELPFALHTRIMCERWRRYVQKLDRGEEDIIFECALLQNPFTIGMVAQDVPLADMEAYVQEVADILKPIDPMVVYLALDDVARIFPIVYDERPMGWQSGFVEYYTSGAYGVNHAHKGMAGTIEILVERQRRELELLKRLPLRHARIQNDNRHSFEELTNLLEEESIRTCKP</sequence>
<evidence type="ECO:0008006" key="3">
    <source>
        <dbReference type="Google" id="ProtNLM"/>
    </source>
</evidence>
<dbReference type="SUPFAM" id="SSF52540">
    <property type="entry name" value="P-loop containing nucleoside triphosphate hydrolases"/>
    <property type="match status" value="1"/>
</dbReference>
<name>A0ABY8B2Q4_9BACL</name>
<dbReference type="EMBL" id="CP109617">
    <property type="protein sequence ID" value="WED55217.1"/>
    <property type="molecule type" value="Genomic_DNA"/>
</dbReference>